<comment type="caution">
    <text evidence="9">The sequence shown here is derived from an EMBL/GenBank/DDBJ whole genome shotgun (WGS) entry which is preliminary data.</text>
</comment>
<keyword evidence="5" id="KW-0067">ATP-binding</keyword>
<dbReference type="SMART" id="SM00220">
    <property type="entry name" value="S_TKc"/>
    <property type="match status" value="1"/>
</dbReference>
<dbReference type="PROSITE" id="PS00109">
    <property type="entry name" value="PROTEIN_KINASE_TYR"/>
    <property type="match status" value="1"/>
</dbReference>
<evidence type="ECO:0000256" key="1">
    <source>
        <dbReference type="ARBA" id="ARBA00022527"/>
    </source>
</evidence>
<dbReference type="InterPro" id="IPR001932">
    <property type="entry name" value="PPM-type_phosphatase-like_dom"/>
</dbReference>
<dbReference type="PROSITE" id="PS51746">
    <property type="entry name" value="PPM_2"/>
    <property type="match status" value="1"/>
</dbReference>
<feature type="domain" description="PPM-type phosphatase" evidence="8">
    <location>
        <begin position="9"/>
        <end position="240"/>
    </location>
</feature>
<dbReference type="CDD" id="cd14014">
    <property type="entry name" value="STKc_PknB_like"/>
    <property type="match status" value="1"/>
</dbReference>
<keyword evidence="10" id="KW-1185">Reference proteome</keyword>
<keyword evidence="6" id="KW-0812">Transmembrane</keyword>
<dbReference type="SUPFAM" id="SSF56112">
    <property type="entry name" value="Protein kinase-like (PK-like)"/>
    <property type="match status" value="1"/>
</dbReference>
<dbReference type="PROSITE" id="PS50011">
    <property type="entry name" value="PROTEIN_KINASE_DOM"/>
    <property type="match status" value="1"/>
</dbReference>
<name>A0ABQ0A868_9GAMM</name>
<sequence>MMNNTLKIRTGQFSDKGRKAVNQDYHGVCIPEDAALNTKGVAIALADGISSSNVSQEASRTAVTSFFDDYYSTPESWSVKKSVQCVLNAINSWLYSQTRRSSYRYNLDKGYVCTFSGMVIKSSTAHVFHVGDSRIYQLHGNSLETLTKEHRIYVSSSQHYLQRAMGMGEFVDFDYSQVAIEAGSTFFLTTDGIYEFLTDEEMTSIFYQHSDDLDLSAKKIVQLAHDKGSDDNLTFQILCVDDLPSLDASEISQSVHQLSFPPVLEARQQFDGFSIVRPLYHSARSHVYLVVDNTTKQQMVLKAPAQEYQNNEQFLERFLIEEWIAQRINSAHVLKPCRLTRPKTYIYVATEYIEGQTLTQWMIDNPKPSLEQVREIIEQIAKGLLAFHRLEMLHQDLRPENIMIDNTGTVKIIDFGSTWVAGLEEISSTMSRNEILGTAQYTAPEYFIGEYGTSLSDQFSLAVIAYQMLSGRLPYGTEIAKTRSRSAQKRLKYRSVLDENRETPAWVDFTLRKALNTDPGKRYEVTSEFLTDLRYPNKAFVNQTKAPLIERNPVLFWQGLSALLTVIIIYLLYSQQ</sequence>
<dbReference type="SMART" id="SM00331">
    <property type="entry name" value="PP2C_SIG"/>
    <property type="match status" value="1"/>
</dbReference>
<dbReference type="RefSeq" id="WP_353302488.1">
    <property type="nucleotide sequence ID" value="NZ_BAABWN010000004.1"/>
</dbReference>
<evidence type="ECO:0000259" key="7">
    <source>
        <dbReference type="PROSITE" id="PS50011"/>
    </source>
</evidence>
<evidence type="ECO:0000256" key="3">
    <source>
        <dbReference type="ARBA" id="ARBA00022741"/>
    </source>
</evidence>
<dbReference type="SMART" id="SM00332">
    <property type="entry name" value="PP2Cc"/>
    <property type="match status" value="1"/>
</dbReference>
<feature type="transmembrane region" description="Helical" evidence="6">
    <location>
        <begin position="554"/>
        <end position="573"/>
    </location>
</feature>
<accession>A0ABQ0A868</accession>
<evidence type="ECO:0000256" key="2">
    <source>
        <dbReference type="ARBA" id="ARBA00022679"/>
    </source>
</evidence>
<keyword evidence="1" id="KW-0723">Serine/threonine-protein kinase</keyword>
<dbReference type="Pfam" id="PF00069">
    <property type="entry name" value="Pkinase"/>
    <property type="match status" value="1"/>
</dbReference>
<dbReference type="GO" id="GO:0016301">
    <property type="term" value="F:kinase activity"/>
    <property type="evidence" value="ECO:0007669"/>
    <property type="project" value="UniProtKB-KW"/>
</dbReference>
<protein>
    <submittedName>
        <fullName evidence="9">Bifunctional protein-serine/threonine kinase/phosphatase</fullName>
    </submittedName>
</protein>
<keyword evidence="3" id="KW-0547">Nucleotide-binding</keyword>
<keyword evidence="6" id="KW-1133">Transmembrane helix</keyword>
<dbReference type="EMBL" id="BAABWN010000004">
    <property type="protein sequence ID" value="GAA6167838.1"/>
    <property type="molecule type" value="Genomic_DNA"/>
</dbReference>
<keyword evidence="4 9" id="KW-0418">Kinase</keyword>
<evidence type="ECO:0000256" key="5">
    <source>
        <dbReference type="ARBA" id="ARBA00022840"/>
    </source>
</evidence>
<evidence type="ECO:0000313" key="9">
    <source>
        <dbReference type="EMBL" id="GAA6167838.1"/>
    </source>
</evidence>
<dbReference type="Gene3D" id="1.10.510.10">
    <property type="entry name" value="Transferase(Phosphotransferase) domain 1"/>
    <property type="match status" value="1"/>
</dbReference>
<dbReference type="Gene3D" id="3.60.40.10">
    <property type="entry name" value="PPM-type phosphatase domain"/>
    <property type="match status" value="1"/>
</dbReference>
<evidence type="ECO:0000259" key="8">
    <source>
        <dbReference type="PROSITE" id="PS51746"/>
    </source>
</evidence>
<evidence type="ECO:0000256" key="6">
    <source>
        <dbReference type="SAM" id="Phobius"/>
    </source>
</evidence>
<dbReference type="CDD" id="cd00143">
    <property type="entry name" value="PP2Cc"/>
    <property type="match status" value="1"/>
</dbReference>
<dbReference type="InterPro" id="IPR008266">
    <property type="entry name" value="Tyr_kinase_AS"/>
</dbReference>
<keyword evidence="6" id="KW-0472">Membrane</keyword>
<dbReference type="Pfam" id="PF13672">
    <property type="entry name" value="PP2C_2"/>
    <property type="match status" value="1"/>
</dbReference>
<proteinExistence type="predicted"/>
<dbReference type="InterPro" id="IPR000719">
    <property type="entry name" value="Prot_kinase_dom"/>
</dbReference>
<dbReference type="Proteomes" id="UP001465153">
    <property type="component" value="Unassembled WGS sequence"/>
</dbReference>
<dbReference type="PANTHER" id="PTHR24351">
    <property type="entry name" value="RIBOSOMAL PROTEIN S6 KINASE"/>
    <property type="match status" value="1"/>
</dbReference>
<gene>
    <name evidence="9" type="ORF">NBRC116591_16480</name>
</gene>
<organism evidence="9 10">
    <name type="scientific">Sessilibacter corallicola</name>
    <dbReference type="NCBI Taxonomy" id="2904075"/>
    <lineage>
        <taxon>Bacteria</taxon>
        <taxon>Pseudomonadati</taxon>
        <taxon>Pseudomonadota</taxon>
        <taxon>Gammaproteobacteria</taxon>
        <taxon>Cellvibrionales</taxon>
        <taxon>Cellvibrionaceae</taxon>
        <taxon>Sessilibacter</taxon>
    </lineage>
</organism>
<dbReference type="InterPro" id="IPR036457">
    <property type="entry name" value="PPM-type-like_dom_sf"/>
</dbReference>
<evidence type="ECO:0000256" key="4">
    <source>
        <dbReference type="ARBA" id="ARBA00022777"/>
    </source>
</evidence>
<feature type="domain" description="Protein kinase" evidence="7">
    <location>
        <begin position="273"/>
        <end position="541"/>
    </location>
</feature>
<evidence type="ECO:0000313" key="10">
    <source>
        <dbReference type="Proteomes" id="UP001465153"/>
    </source>
</evidence>
<reference evidence="9 10" key="1">
    <citation type="submission" date="2024-04" db="EMBL/GenBank/DDBJ databases">
        <title>Draft genome sequence of Sessilibacter corallicola NBRC 116591.</title>
        <authorList>
            <person name="Miyakawa T."/>
            <person name="Kusuya Y."/>
            <person name="Miura T."/>
        </authorList>
    </citation>
    <scope>NUCLEOTIDE SEQUENCE [LARGE SCALE GENOMIC DNA]</scope>
    <source>
        <strain evidence="9 10">KU-00831-HH</strain>
    </source>
</reference>
<keyword evidence="2" id="KW-0808">Transferase</keyword>
<dbReference type="SUPFAM" id="SSF81606">
    <property type="entry name" value="PP2C-like"/>
    <property type="match status" value="1"/>
</dbReference>
<dbReference type="InterPro" id="IPR011009">
    <property type="entry name" value="Kinase-like_dom_sf"/>
</dbReference>